<dbReference type="EMBL" id="JBBYHV010000001">
    <property type="protein sequence ID" value="MEL1250928.1"/>
    <property type="molecule type" value="Genomic_DNA"/>
</dbReference>
<sequence>MLKVVLVVVLLGVLALGIGYLVSPLHTFNTLVPKDSSSRAVVSDLAYGQHPRQQLDIYAPSGGAQNLPVIVFFYGGSWNSGTRHGYDFAGRALAAQGFVVVMPDYRLVPEVRYPGFVEDAALAVRWARANVADYGGDPARIVLSGHSAGAYNAAMLAYDERWLGEDRASIRGFVGLAGPYDFLPLDTDSTRAAFGDWPDLPETQPVSWVGADDPPALLLHGADDTTVKPRNSAALEAVLSEAGVEARMVEYPDVDHIDILIRLSRPLRSRTPVLDDLAAFARDVSR</sequence>
<evidence type="ECO:0000313" key="4">
    <source>
        <dbReference type="Proteomes" id="UP001497045"/>
    </source>
</evidence>
<protein>
    <submittedName>
        <fullName evidence="3">Alpha/beta hydrolase</fullName>
    </submittedName>
</protein>
<organism evidence="3 4">
    <name type="scientific">Aurantiacibacter gilvus</name>
    <dbReference type="NCBI Taxonomy" id="3139141"/>
    <lineage>
        <taxon>Bacteria</taxon>
        <taxon>Pseudomonadati</taxon>
        <taxon>Pseudomonadota</taxon>
        <taxon>Alphaproteobacteria</taxon>
        <taxon>Sphingomonadales</taxon>
        <taxon>Erythrobacteraceae</taxon>
        <taxon>Aurantiacibacter</taxon>
    </lineage>
</organism>
<dbReference type="InterPro" id="IPR050300">
    <property type="entry name" value="GDXG_lipolytic_enzyme"/>
</dbReference>
<accession>A0ABU9IG67</accession>
<proteinExistence type="predicted"/>
<dbReference type="InterPro" id="IPR029058">
    <property type="entry name" value="AB_hydrolase_fold"/>
</dbReference>
<evidence type="ECO:0000313" key="3">
    <source>
        <dbReference type="EMBL" id="MEL1250928.1"/>
    </source>
</evidence>
<dbReference type="SUPFAM" id="SSF53474">
    <property type="entry name" value="alpha/beta-Hydrolases"/>
    <property type="match status" value="1"/>
</dbReference>
<dbReference type="GO" id="GO:0016787">
    <property type="term" value="F:hydrolase activity"/>
    <property type="evidence" value="ECO:0007669"/>
    <property type="project" value="UniProtKB-KW"/>
</dbReference>
<dbReference type="PANTHER" id="PTHR48081:SF9">
    <property type="entry name" value="CARBOXYLESTERASE"/>
    <property type="match status" value="1"/>
</dbReference>
<dbReference type="PANTHER" id="PTHR48081">
    <property type="entry name" value="AB HYDROLASE SUPERFAMILY PROTEIN C4A8.06C"/>
    <property type="match status" value="1"/>
</dbReference>
<dbReference type="Pfam" id="PF20434">
    <property type="entry name" value="BD-FAE"/>
    <property type="match status" value="1"/>
</dbReference>
<dbReference type="Proteomes" id="UP001497045">
    <property type="component" value="Unassembled WGS sequence"/>
</dbReference>
<comment type="caution">
    <text evidence="3">The sequence shown here is derived from an EMBL/GenBank/DDBJ whole genome shotgun (WGS) entry which is preliminary data.</text>
</comment>
<reference evidence="3 4" key="1">
    <citation type="submission" date="2024-04" db="EMBL/GenBank/DDBJ databases">
        <title>Aurantiacibacter sp. DGU6 16S ribosomal RNA gene Genome sequencing and assembly.</title>
        <authorList>
            <person name="Park S."/>
        </authorList>
    </citation>
    <scope>NUCLEOTIDE SEQUENCE [LARGE SCALE GENOMIC DNA]</scope>
    <source>
        <strain evidence="3 4">DGU6</strain>
    </source>
</reference>
<dbReference type="Gene3D" id="3.40.50.1820">
    <property type="entry name" value="alpha/beta hydrolase"/>
    <property type="match status" value="1"/>
</dbReference>
<feature type="domain" description="BD-FAE-like" evidence="2">
    <location>
        <begin position="55"/>
        <end position="238"/>
    </location>
</feature>
<keyword evidence="4" id="KW-1185">Reference proteome</keyword>
<name>A0ABU9IG67_9SPHN</name>
<evidence type="ECO:0000256" key="1">
    <source>
        <dbReference type="ARBA" id="ARBA00022801"/>
    </source>
</evidence>
<gene>
    <name evidence="3" type="ORF">AAEO60_09615</name>
</gene>
<dbReference type="RefSeq" id="WP_341673438.1">
    <property type="nucleotide sequence ID" value="NZ_JBBYHV010000001.1"/>
</dbReference>
<evidence type="ECO:0000259" key="2">
    <source>
        <dbReference type="Pfam" id="PF20434"/>
    </source>
</evidence>
<dbReference type="InterPro" id="IPR049492">
    <property type="entry name" value="BD-FAE-like_dom"/>
</dbReference>
<keyword evidence="1 3" id="KW-0378">Hydrolase</keyword>